<keyword evidence="2" id="KW-1185">Reference proteome</keyword>
<accession>A0A2U1V1I1</accession>
<dbReference type="RefSeq" id="WP_109517920.1">
    <property type="nucleotide sequence ID" value="NZ_JBHSCH010000027.1"/>
</dbReference>
<comment type="caution">
    <text evidence="1">The sequence shown here is derived from an EMBL/GenBank/DDBJ whole genome shotgun (WGS) entry which is preliminary data.</text>
</comment>
<evidence type="ECO:0000313" key="2">
    <source>
        <dbReference type="Proteomes" id="UP000245048"/>
    </source>
</evidence>
<protein>
    <submittedName>
        <fullName evidence="1">Uncharacterized protein</fullName>
    </submittedName>
</protein>
<dbReference type="EMBL" id="PDOA01000011">
    <property type="protein sequence ID" value="PWC27759.1"/>
    <property type="molecule type" value="Genomic_DNA"/>
</dbReference>
<gene>
    <name evidence="1" type="ORF">CR165_15775</name>
</gene>
<sequence length="79" mass="8345">MSLEPPARWPGADGQPVSCREKLKVLAENHREAATLLQDLLEDAVLMGVDEAAMRRILAEMVQALPSPRRAGPGAGGAG</sequence>
<proteinExistence type="predicted"/>
<dbReference type="AlphaFoldDB" id="A0A2U1V1I1"/>
<dbReference type="Proteomes" id="UP000245048">
    <property type="component" value="Unassembled WGS sequence"/>
</dbReference>
<organism evidence="1 2">
    <name type="scientific">Teichococcus aestuarii</name>
    <dbReference type="NCBI Taxonomy" id="568898"/>
    <lineage>
        <taxon>Bacteria</taxon>
        <taxon>Pseudomonadati</taxon>
        <taxon>Pseudomonadota</taxon>
        <taxon>Alphaproteobacteria</taxon>
        <taxon>Acetobacterales</taxon>
        <taxon>Roseomonadaceae</taxon>
        <taxon>Roseomonas</taxon>
    </lineage>
</organism>
<reference evidence="2" key="1">
    <citation type="submission" date="2017-10" db="EMBL/GenBank/DDBJ databases">
        <authorList>
            <person name="Toshchakov S.V."/>
            <person name="Goeva M.A."/>
        </authorList>
    </citation>
    <scope>NUCLEOTIDE SEQUENCE [LARGE SCALE GENOMIC DNA]</scope>
    <source>
        <strain evidence="2">JR1/69-1-13</strain>
    </source>
</reference>
<dbReference type="OrthoDB" id="7376091at2"/>
<name>A0A2U1V1I1_9PROT</name>
<evidence type="ECO:0000313" key="1">
    <source>
        <dbReference type="EMBL" id="PWC27759.1"/>
    </source>
</evidence>